<accession>A0A5B7FPQ1</accession>
<feature type="region of interest" description="Disordered" evidence="1">
    <location>
        <begin position="37"/>
        <end position="59"/>
    </location>
</feature>
<proteinExistence type="predicted"/>
<sequence length="113" mass="12632">MCFYRAFRSPTSFKSTHRSGKLSGVCGARMSGRTVESTVEAAVTRAVPSKSTRPRRHGYAGTGWVERRTHWAAGWVVLTHSSRAWRYVTAGRAGPVTQVLHCTQEGAIRRERR</sequence>
<evidence type="ECO:0000313" key="3">
    <source>
        <dbReference type="Proteomes" id="UP000324222"/>
    </source>
</evidence>
<dbReference type="Proteomes" id="UP000324222">
    <property type="component" value="Unassembled WGS sequence"/>
</dbReference>
<dbReference type="EMBL" id="VSRR010007520">
    <property type="protein sequence ID" value="MPC47053.1"/>
    <property type="molecule type" value="Genomic_DNA"/>
</dbReference>
<reference evidence="2 3" key="1">
    <citation type="submission" date="2019-05" db="EMBL/GenBank/DDBJ databases">
        <title>Another draft genome of Portunus trituberculatus and its Hox gene families provides insights of decapod evolution.</title>
        <authorList>
            <person name="Jeong J.-H."/>
            <person name="Song I."/>
            <person name="Kim S."/>
            <person name="Choi T."/>
            <person name="Kim D."/>
            <person name="Ryu S."/>
            <person name="Kim W."/>
        </authorList>
    </citation>
    <scope>NUCLEOTIDE SEQUENCE [LARGE SCALE GENOMIC DNA]</scope>
    <source>
        <tissue evidence="2">Muscle</tissue>
    </source>
</reference>
<organism evidence="2 3">
    <name type="scientific">Portunus trituberculatus</name>
    <name type="common">Swimming crab</name>
    <name type="synonym">Neptunus trituberculatus</name>
    <dbReference type="NCBI Taxonomy" id="210409"/>
    <lineage>
        <taxon>Eukaryota</taxon>
        <taxon>Metazoa</taxon>
        <taxon>Ecdysozoa</taxon>
        <taxon>Arthropoda</taxon>
        <taxon>Crustacea</taxon>
        <taxon>Multicrustacea</taxon>
        <taxon>Malacostraca</taxon>
        <taxon>Eumalacostraca</taxon>
        <taxon>Eucarida</taxon>
        <taxon>Decapoda</taxon>
        <taxon>Pleocyemata</taxon>
        <taxon>Brachyura</taxon>
        <taxon>Eubrachyura</taxon>
        <taxon>Portunoidea</taxon>
        <taxon>Portunidae</taxon>
        <taxon>Portuninae</taxon>
        <taxon>Portunus</taxon>
    </lineage>
</organism>
<evidence type="ECO:0000313" key="2">
    <source>
        <dbReference type="EMBL" id="MPC47053.1"/>
    </source>
</evidence>
<keyword evidence="3" id="KW-1185">Reference proteome</keyword>
<name>A0A5B7FPQ1_PORTR</name>
<protein>
    <submittedName>
        <fullName evidence="2">Uncharacterized protein</fullName>
    </submittedName>
</protein>
<evidence type="ECO:0000256" key="1">
    <source>
        <dbReference type="SAM" id="MobiDB-lite"/>
    </source>
</evidence>
<dbReference type="AlphaFoldDB" id="A0A5B7FPQ1"/>
<comment type="caution">
    <text evidence="2">The sequence shown here is derived from an EMBL/GenBank/DDBJ whole genome shotgun (WGS) entry which is preliminary data.</text>
</comment>
<gene>
    <name evidence="2" type="ORF">E2C01_040787</name>
</gene>